<comment type="caution">
    <text evidence="8">The sequence shown here is derived from an EMBL/GenBank/DDBJ whole genome shotgun (WGS) entry which is preliminary data.</text>
</comment>
<keyword evidence="4 7" id="KW-0812">Transmembrane</keyword>
<evidence type="ECO:0000256" key="5">
    <source>
        <dbReference type="ARBA" id="ARBA00022989"/>
    </source>
</evidence>
<reference evidence="8 9" key="1">
    <citation type="journal article" date="2014" name="Nature">
        <title>An environmental bacterial taxon with a large and distinct metabolic repertoire.</title>
        <authorList>
            <person name="Wilson M.C."/>
            <person name="Mori T."/>
            <person name="Ruckert C."/>
            <person name="Uria A.R."/>
            <person name="Helf M.J."/>
            <person name="Takada K."/>
            <person name="Gernert C."/>
            <person name="Steffens U.A."/>
            <person name="Heycke N."/>
            <person name="Schmitt S."/>
            <person name="Rinke C."/>
            <person name="Helfrich E.J."/>
            <person name="Brachmann A.O."/>
            <person name="Gurgui C."/>
            <person name="Wakimoto T."/>
            <person name="Kracht M."/>
            <person name="Crusemann M."/>
            <person name="Hentschel U."/>
            <person name="Abe I."/>
            <person name="Matsunaga S."/>
            <person name="Kalinowski J."/>
            <person name="Takeyama H."/>
            <person name="Piel J."/>
        </authorList>
    </citation>
    <scope>NUCLEOTIDE SEQUENCE [LARGE SCALE GENOMIC DNA]</scope>
    <source>
        <strain evidence="9">TSY2</strain>
    </source>
</reference>
<evidence type="ECO:0000256" key="3">
    <source>
        <dbReference type="ARBA" id="ARBA00022475"/>
    </source>
</evidence>
<accession>W4LLT9</accession>
<dbReference type="PANTHER" id="PTHR33567:SF3">
    <property type="entry name" value="CHROMATE ION TRANSPORTER (EUROFUNG)"/>
    <property type="match status" value="1"/>
</dbReference>
<dbReference type="PATRIC" id="fig|1429439.4.peg.7032"/>
<sequence length="236" mass="24781">GWLTGIVGGLVIVLSWLDVSALALLLSAGLVVMLAGNWRDMGTHTWWTAAALPVNLPAAGAAEPSGLAVFGFFLKVGAVLYGSGYVLLAFLQKDLVERWQWLTSEQLLDAVAIGQLTPGPVFTTATFIGYMLAGHSGALVATLGIFLPSFIFVAAVNPWVPHLRRSPWTSRFLDGVVVASMGLMAVVSGKLAITALVDVVTVALAILSGIALFRFRINSAWLILGGAAVGLGFHLL</sequence>
<dbReference type="Proteomes" id="UP000019140">
    <property type="component" value="Unassembled WGS sequence"/>
</dbReference>
<feature type="non-terminal residue" evidence="8">
    <location>
        <position position="1"/>
    </location>
</feature>
<feature type="transmembrane region" description="Helical" evidence="7">
    <location>
        <begin position="68"/>
        <end position="91"/>
    </location>
</feature>
<evidence type="ECO:0008006" key="10">
    <source>
        <dbReference type="Google" id="ProtNLM"/>
    </source>
</evidence>
<dbReference type="GO" id="GO:0015109">
    <property type="term" value="F:chromate transmembrane transporter activity"/>
    <property type="evidence" value="ECO:0007669"/>
    <property type="project" value="InterPro"/>
</dbReference>
<name>W4LLT9_9BACT</name>
<feature type="transmembrane region" description="Helical" evidence="7">
    <location>
        <begin position="111"/>
        <end position="132"/>
    </location>
</feature>
<keyword evidence="5 7" id="KW-1133">Transmembrane helix</keyword>
<dbReference type="EMBL" id="AZHX01001889">
    <property type="protein sequence ID" value="ETW98947.1"/>
    <property type="molecule type" value="Genomic_DNA"/>
</dbReference>
<evidence type="ECO:0000256" key="2">
    <source>
        <dbReference type="ARBA" id="ARBA00005262"/>
    </source>
</evidence>
<evidence type="ECO:0000313" key="9">
    <source>
        <dbReference type="Proteomes" id="UP000019140"/>
    </source>
</evidence>
<feature type="transmembrane region" description="Helical" evidence="7">
    <location>
        <begin position="220"/>
        <end position="235"/>
    </location>
</feature>
<keyword evidence="6 7" id="KW-0472">Membrane</keyword>
<evidence type="ECO:0000256" key="1">
    <source>
        <dbReference type="ARBA" id="ARBA00004651"/>
    </source>
</evidence>
<dbReference type="InterPro" id="IPR003370">
    <property type="entry name" value="Chromate_transpt"/>
</dbReference>
<feature type="transmembrane region" description="Helical" evidence="7">
    <location>
        <begin position="138"/>
        <end position="160"/>
    </location>
</feature>
<evidence type="ECO:0000256" key="7">
    <source>
        <dbReference type="SAM" id="Phobius"/>
    </source>
</evidence>
<dbReference type="HOGENOM" id="CLU_018106_1_2_7"/>
<feature type="transmembrane region" description="Helical" evidence="7">
    <location>
        <begin position="195"/>
        <end position="213"/>
    </location>
</feature>
<dbReference type="AlphaFoldDB" id="W4LLT9"/>
<dbReference type="GO" id="GO:0005886">
    <property type="term" value="C:plasma membrane"/>
    <property type="evidence" value="ECO:0007669"/>
    <property type="project" value="UniProtKB-SubCell"/>
</dbReference>
<protein>
    <recommendedName>
        <fullName evidence="10">Chromate transporter</fullName>
    </recommendedName>
</protein>
<dbReference type="PANTHER" id="PTHR33567">
    <property type="entry name" value="CHROMATE ION TRANSPORTER (EUROFUNG)"/>
    <property type="match status" value="1"/>
</dbReference>
<comment type="subcellular location">
    <subcellularLocation>
        <location evidence="1">Cell membrane</location>
        <topology evidence="1">Multi-pass membrane protein</topology>
    </subcellularLocation>
</comment>
<gene>
    <name evidence="8" type="ORF">ETSY2_41845</name>
</gene>
<feature type="transmembrane region" description="Helical" evidence="7">
    <location>
        <begin position="6"/>
        <end position="33"/>
    </location>
</feature>
<evidence type="ECO:0000313" key="8">
    <source>
        <dbReference type="EMBL" id="ETW98947.1"/>
    </source>
</evidence>
<keyword evidence="3" id="KW-1003">Cell membrane</keyword>
<proteinExistence type="inferred from homology"/>
<keyword evidence="9" id="KW-1185">Reference proteome</keyword>
<comment type="similarity">
    <text evidence="2">Belongs to the chromate ion transporter (CHR) (TC 2.A.51) family.</text>
</comment>
<evidence type="ECO:0000256" key="4">
    <source>
        <dbReference type="ARBA" id="ARBA00022692"/>
    </source>
</evidence>
<evidence type="ECO:0000256" key="6">
    <source>
        <dbReference type="ARBA" id="ARBA00023136"/>
    </source>
</evidence>
<organism evidence="8 9">
    <name type="scientific">Candidatus Entotheonella gemina</name>
    <dbReference type="NCBI Taxonomy" id="1429439"/>
    <lineage>
        <taxon>Bacteria</taxon>
        <taxon>Pseudomonadati</taxon>
        <taxon>Nitrospinota/Tectimicrobiota group</taxon>
        <taxon>Candidatus Tectimicrobiota</taxon>
        <taxon>Candidatus Entotheonellia</taxon>
        <taxon>Candidatus Entotheonellales</taxon>
        <taxon>Candidatus Entotheonellaceae</taxon>
        <taxon>Candidatus Entotheonella</taxon>
    </lineage>
</organism>
<dbReference type="Pfam" id="PF02417">
    <property type="entry name" value="Chromate_transp"/>
    <property type="match status" value="1"/>
</dbReference>